<gene>
    <name evidence="2" type="ORF">HZH66_001606</name>
</gene>
<name>A0A834NJR0_VESVU</name>
<proteinExistence type="predicted"/>
<evidence type="ECO:0000256" key="1">
    <source>
        <dbReference type="SAM" id="MobiDB-lite"/>
    </source>
</evidence>
<accession>A0A834NJR0</accession>
<feature type="compositionally biased region" description="Gly residues" evidence="1">
    <location>
        <begin position="1"/>
        <end position="22"/>
    </location>
</feature>
<organism evidence="2 3">
    <name type="scientific">Vespula vulgaris</name>
    <name type="common">Yellow jacket</name>
    <name type="synonym">Wasp</name>
    <dbReference type="NCBI Taxonomy" id="7454"/>
    <lineage>
        <taxon>Eukaryota</taxon>
        <taxon>Metazoa</taxon>
        <taxon>Ecdysozoa</taxon>
        <taxon>Arthropoda</taxon>
        <taxon>Hexapoda</taxon>
        <taxon>Insecta</taxon>
        <taxon>Pterygota</taxon>
        <taxon>Neoptera</taxon>
        <taxon>Endopterygota</taxon>
        <taxon>Hymenoptera</taxon>
        <taxon>Apocrita</taxon>
        <taxon>Aculeata</taxon>
        <taxon>Vespoidea</taxon>
        <taxon>Vespidae</taxon>
        <taxon>Vespinae</taxon>
        <taxon>Vespula</taxon>
    </lineage>
</organism>
<evidence type="ECO:0000313" key="2">
    <source>
        <dbReference type="EMBL" id="KAF7412710.1"/>
    </source>
</evidence>
<sequence>MIGGAGGGGSGGGGGGGGGGGRGESRVVVKNMAEIAVATLKILSPTSSEENSKVNETEMGIVLEAQGGS</sequence>
<reference evidence="2" key="1">
    <citation type="journal article" date="2020" name="G3 (Bethesda)">
        <title>High-Quality Assemblies for Three Invasive Social Wasps from the &lt;i&gt;Vespula&lt;/i&gt; Genus.</title>
        <authorList>
            <person name="Harrop T.W.R."/>
            <person name="Guhlin J."/>
            <person name="McLaughlin G.M."/>
            <person name="Permina E."/>
            <person name="Stockwell P."/>
            <person name="Gilligan J."/>
            <person name="Le Lec M.F."/>
            <person name="Gruber M.A.M."/>
            <person name="Quinn O."/>
            <person name="Lovegrove M."/>
            <person name="Duncan E.J."/>
            <person name="Remnant E.J."/>
            <person name="Van Eeckhoven J."/>
            <person name="Graham B."/>
            <person name="Knapp R.A."/>
            <person name="Langford K.W."/>
            <person name="Kronenberg Z."/>
            <person name="Press M.O."/>
            <person name="Eacker S.M."/>
            <person name="Wilson-Rankin E.E."/>
            <person name="Purcell J."/>
            <person name="Lester P.J."/>
            <person name="Dearden P.K."/>
        </authorList>
    </citation>
    <scope>NUCLEOTIDE SEQUENCE</scope>
    <source>
        <strain evidence="2">Marl-1</strain>
    </source>
</reference>
<dbReference type="EMBL" id="JACSEA010000001">
    <property type="protein sequence ID" value="KAF7412710.1"/>
    <property type="molecule type" value="Genomic_DNA"/>
</dbReference>
<feature type="region of interest" description="Disordered" evidence="1">
    <location>
        <begin position="1"/>
        <end position="25"/>
    </location>
</feature>
<dbReference type="AlphaFoldDB" id="A0A834NJR0"/>
<evidence type="ECO:0000313" key="3">
    <source>
        <dbReference type="Proteomes" id="UP000614350"/>
    </source>
</evidence>
<dbReference type="Proteomes" id="UP000614350">
    <property type="component" value="Unassembled WGS sequence"/>
</dbReference>
<keyword evidence="3" id="KW-1185">Reference proteome</keyword>
<comment type="caution">
    <text evidence="2">The sequence shown here is derived from an EMBL/GenBank/DDBJ whole genome shotgun (WGS) entry which is preliminary data.</text>
</comment>
<protein>
    <submittedName>
        <fullName evidence="2">Uncharacterized protein</fullName>
    </submittedName>
</protein>